<evidence type="ECO:0000313" key="1">
    <source>
        <dbReference type="EMBL" id="RKH03965.1"/>
    </source>
</evidence>
<accession>A0A3A8KI05</accession>
<dbReference type="OrthoDB" id="5490054at2"/>
<dbReference type="Proteomes" id="UP000268313">
    <property type="component" value="Unassembled WGS sequence"/>
</dbReference>
<keyword evidence="1" id="KW-0645">Protease</keyword>
<gene>
    <name evidence="1" type="ORF">D7X32_12650</name>
</gene>
<keyword evidence="1" id="KW-0121">Carboxypeptidase</keyword>
<comment type="caution">
    <text evidence="1">The sequence shown here is derived from an EMBL/GenBank/DDBJ whole genome shotgun (WGS) entry which is preliminary data.</text>
</comment>
<keyword evidence="1" id="KW-0378">Hydrolase</keyword>
<protein>
    <submittedName>
        <fullName evidence="1">Carboxypeptidase regulatory-like domain-containing protein</fullName>
    </submittedName>
</protein>
<name>A0A3A8KI05_9BACT</name>
<organism evidence="1 2">
    <name type="scientific">Corallococcus carmarthensis</name>
    <dbReference type="NCBI Taxonomy" id="2316728"/>
    <lineage>
        <taxon>Bacteria</taxon>
        <taxon>Pseudomonadati</taxon>
        <taxon>Myxococcota</taxon>
        <taxon>Myxococcia</taxon>
        <taxon>Myxococcales</taxon>
        <taxon>Cystobacterineae</taxon>
        <taxon>Myxococcaceae</taxon>
        <taxon>Corallococcus</taxon>
    </lineage>
</organism>
<proteinExistence type="predicted"/>
<evidence type="ECO:0000313" key="2">
    <source>
        <dbReference type="Proteomes" id="UP000268313"/>
    </source>
</evidence>
<reference evidence="2" key="1">
    <citation type="submission" date="2018-09" db="EMBL/GenBank/DDBJ databases">
        <authorList>
            <person name="Livingstone P.G."/>
            <person name="Whitworth D.E."/>
        </authorList>
    </citation>
    <scope>NUCLEOTIDE SEQUENCE [LARGE SCALE GENOMIC DNA]</scope>
    <source>
        <strain evidence="2">CA043D</strain>
    </source>
</reference>
<dbReference type="AlphaFoldDB" id="A0A3A8KI05"/>
<keyword evidence="2" id="KW-1185">Reference proteome</keyword>
<dbReference type="EMBL" id="RAWE01000034">
    <property type="protein sequence ID" value="RKH03965.1"/>
    <property type="molecule type" value="Genomic_DNA"/>
</dbReference>
<sequence>MRVKWILGVTVAVLLGVGWWLAFRSVPVPLPVPAAPSMSTQAVDAGVLEVVSPAETEADAGLWLTATLEGAHPFAGEARVGAAFVVEGDEGWWEEEKRQKALSIVGPSSLEDLANVREWMPAPATASSQGGVLGPVAVPPAPRYQVVAFEPDGTFWWADFVPGTSPKSGTLDAGVLRANRPTGVSVRLEGARDTEGTFSVRIERVVDPQDAERASALQPMLALANPDLGWALVNGTPVPLRPDADTRLAPLPPDRAVRLWLRAPSGREGSPVEVPLREGTVNPVTLDVARLFPEGVGRSVTLRGRVLLGGSDRSGGRMVSWRGGEEPVDADGRFTIPGVPTWSATRFNVYRGMEEDGRPEAPSMWDFDFTPTEAMQGVVDVEWRVPVYRWLVVRMDGFTRAQLKERAVPPYPVYLLERRDAQGLWSTVPSRKFVPEEDGLAVSLLEPGTYRVQVASVPYASRPSSVAQVGADDTTVDVRLSPAPSDGPSCEVHVTRRGGPVAGAMVLVGGKYRSMPPVRGETDSTGRWRMGPMTSDVLPMFVQGAQDEWEGDGAEECRRSGVIEVRL</sequence>
<dbReference type="RefSeq" id="WP_120602784.1">
    <property type="nucleotide sequence ID" value="NZ_RAWE01000034.1"/>
</dbReference>
<dbReference type="GO" id="GO:0004180">
    <property type="term" value="F:carboxypeptidase activity"/>
    <property type="evidence" value="ECO:0007669"/>
    <property type="project" value="UniProtKB-KW"/>
</dbReference>